<comment type="domain">
    <text evidence="10">The EXKPK motif is conserved in inositol-pentakisphosphate 2-kinases of both family 1 and 2.</text>
</comment>
<protein>
    <recommendedName>
        <fullName evidence="5 10">Inositol-pentakisphosphate 2-kinase</fullName>
        <ecNumber evidence="4 10">2.7.1.158</ecNumber>
    </recommendedName>
</protein>
<organism evidence="11 12">
    <name type="scientific">Australozyma saopauloensis</name>
    <dbReference type="NCBI Taxonomy" id="291208"/>
    <lineage>
        <taxon>Eukaryota</taxon>
        <taxon>Fungi</taxon>
        <taxon>Dikarya</taxon>
        <taxon>Ascomycota</taxon>
        <taxon>Saccharomycotina</taxon>
        <taxon>Pichiomycetes</taxon>
        <taxon>Metschnikowiaceae</taxon>
        <taxon>Australozyma</taxon>
    </lineage>
</organism>
<evidence type="ECO:0000313" key="12">
    <source>
        <dbReference type="Proteomes" id="UP001338582"/>
    </source>
</evidence>
<sequence length="337" mass="39478">MLDLLETSPKDWHFFAKGNANALFQYQGDNTDFQRFLLRLRLEKNTQQYVSVAELDAFIKNTCEPLFPRQIVDTQMIEVPEQFRTQLATPGFTLMSTEPHGFLTFNVRAGGNFQSYKLLKYCALHVGSTRKGSESGNEIESVLFEFKPKWLYEPKEKYCRTCLLKQSKGHKRHFCCLDLLREDRQEQGVHDLLSEVPKEVLDQLDREEIPLAQVILEFVREKGNVLQQLKLNEAVGEEDSILALNSEKDVLEKLSLVMTLRDVGLFLKVMRFDDNYSRESDYYYYKHNDKTYELSSCLYDLDLKSSARFTHWKAIEEELQSYYNSDTSDWPQCRMNS</sequence>
<dbReference type="EMBL" id="CP138895">
    <property type="protein sequence ID" value="WPK24400.1"/>
    <property type="molecule type" value="Genomic_DNA"/>
</dbReference>
<keyword evidence="6 10" id="KW-0808">Transferase</keyword>
<dbReference type="GO" id="GO:0005634">
    <property type="term" value="C:nucleus"/>
    <property type="evidence" value="ECO:0007669"/>
    <property type="project" value="TreeGrafter"/>
</dbReference>
<keyword evidence="12" id="KW-1185">Reference proteome</keyword>
<evidence type="ECO:0000256" key="2">
    <source>
        <dbReference type="ARBA" id="ARBA00003979"/>
    </source>
</evidence>
<comment type="catalytic activity">
    <reaction evidence="1 10">
        <text>1D-myo-inositol 1,3,4,5,6-pentakisphosphate + ATP = 1D-myo-inositol hexakisphosphate + ADP + H(+)</text>
        <dbReference type="Rhea" id="RHEA:20313"/>
        <dbReference type="ChEBI" id="CHEBI:15378"/>
        <dbReference type="ChEBI" id="CHEBI:30616"/>
        <dbReference type="ChEBI" id="CHEBI:57733"/>
        <dbReference type="ChEBI" id="CHEBI:58130"/>
        <dbReference type="ChEBI" id="CHEBI:456216"/>
        <dbReference type="EC" id="2.7.1.158"/>
    </reaction>
</comment>
<dbReference type="InterPro" id="IPR009286">
    <property type="entry name" value="Ins_P5_2-kin"/>
</dbReference>
<name>A0AAX4H766_9ASCO</name>
<comment type="similarity">
    <text evidence="3">Belongs to the IPK1 type 1 family.</text>
</comment>
<proteinExistence type="inferred from homology"/>
<keyword evidence="7 10" id="KW-0547">Nucleotide-binding</keyword>
<dbReference type="KEGG" id="asau:88172738"/>
<evidence type="ECO:0000256" key="9">
    <source>
        <dbReference type="ARBA" id="ARBA00022840"/>
    </source>
</evidence>
<evidence type="ECO:0000256" key="7">
    <source>
        <dbReference type="ARBA" id="ARBA00022741"/>
    </source>
</evidence>
<accession>A0AAX4H766</accession>
<comment type="function">
    <text evidence="2">Has kinase activity and phosphorylates inositol-1,3,4,5,6-pentakisphosphate (Ins(1,3,4,5,6)P5) to produce 1,2,3,4,5,6-hexakisphosphate (InsP6), also known as phytate.</text>
</comment>
<evidence type="ECO:0000256" key="1">
    <source>
        <dbReference type="ARBA" id="ARBA00001774"/>
    </source>
</evidence>
<dbReference type="PANTHER" id="PTHR14456:SF2">
    <property type="entry name" value="INOSITOL-PENTAKISPHOSPHATE 2-KINASE"/>
    <property type="match status" value="1"/>
</dbReference>
<dbReference type="GO" id="GO:0035299">
    <property type="term" value="F:inositol-1,3,4,5,6-pentakisphosphate 2-kinase activity"/>
    <property type="evidence" value="ECO:0007669"/>
    <property type="project" value="UniProtKB-EC"/>
</dbReference>
<dbReference type="GO" id="GO:0032958">
    <property type="term" value="P:inositol phosphate biosynthetic process"/>
    <property type="evidence" value="ECO:0007669"/>
    <property type="project" value="TreeGrafter"/>
</dbReference>
<dbReference type="AlphaFoldDB" id="A0AAX4H766"/>
<evidence type="ECO:0000256" key="6">
    <source>
        <dbReference type="ARBA" id="ARBA00022679"/>
    </source>
</evidence>
<keyword evidence="9 10" id="KW-0067">ATP-binding</keyword>
<reference evidence="11 12" key="1">
    <citation type="submission" date="2023-10" db="EMBL/GenBank/DDBJ databases">
        <title>Draft Genome Sequence of Candida saopaulonensis from a very Premature Infant with Sepsis.</title>
        <authorList>
            <person name="Ning Y."/>
            <person name="Dai R."/>
            <person name="Xiao M."/>
            <person name="Xu Y."/>
            <person name="Yan Q."/>
            <person name="Zhang L."/>
        </authorList>
    </citation>
    <scope>NUCLEOTIDE SEQUENCE [LARGE SCALE GENOMIC DNA]</scope>
    <source>
        <strain evidence="11 12">19XY460</strain>
    </source>
</reference>
<dbReference type="PANTHER" id="PTHR14456">
    <property type="entry name" value="INOSITOL POLYPHOSPHATE KINASE 1"/>
    <property type="match status" value="1"/>
</dbReference>
<comment type="function">
    <text evidence="10">Phosphorylates Ins(1,3,4,5,6)P5 at position 2 to form Ins(1,2,3,4,5,6)P6 (InsP6 or phytate).</text>
</comment>
<dbReference type="EC" id="2.7.1.158" evidence="4 10"/>
<dbReference type="RefSeq" id="XP_062876783.1">
    <property type="nucleotide sequence ID" value="XM_063020713.1"/>
</dbReference>
<evidence type="ECO:0000256" key="3">
    <source>
        <dbReference type="ARBA" id="ARBA00008305"/>
    </source>
</evidence>
<dbReference type="Proteomes" id="UP001338582">
    <property type="component" value="Chromosome 2"/>
</dbReference>
<dbReference type="Gene3D" id="3.30.200.110">
    <property type="entry name" value="Inositol-pentakisphosphate 2-kinase, N-lobe"/>
    <property type="match status" value="1"/>
</dbReference>
<evidence type="ECO:0000256" key="4">
    <source>
        <dbReference type="ARBA" id="ARBA00012023"/>
    </source>
</evidence>
<dbReference type="GO" id="GO:0005524">
    <property type="term" value="F:ATP binding"/>
    <property type="evidence" value="ECO:0007669"/>
    <property type="project" value="UniProtKB-KW"/>
</dbReference>
<evidence type="ECO:0000256" key="10">
    <source>
        <dbReference type="RuleBase" id="RU364126"/>
    </source>
</evidence>
<evidence type="ECO:0000256" key="8">
    <source>
        <dbReference type="ARBA" id="ARBA00022777"/>
    </source>
</evidence>
<evidence type="ECO:0000313" key="11">
    <source>
        <dbReference type="EMBL" id="WPK24400.1"/>
    </source>
</evidence>
<dbReference type="Pfam" id="PF06090">
    <property type="entry name" value="Ins_P5_2-kin"/>
    <property type="match status" value="1"/>
</dbReference>
<evidence type="ECO:0000256" key="5">
    <source>
        <dbReference type="ARBA" id="ARBA00014846"/>
    </source>
</evidence>
<dbReference type="InterPro" id="IPR043001">
    <property type="entry name" value="IP5_2-K_N_lobe"/>
</dbReference>
<keyword evidence="8 10" id="KW-0418">Kinase</keyword>
<gene>
    <name evidence="11" type="ORF">PUMCH_001673</name>
</gene>
<dbReference type="GeneID" id="88172738"/>